<accession>A0A1B8AJF9</accession>
<reference evidence="2 3" key="1">
    <citation type="submission" date="2016-06" db="EMBL/GenBank/DDBJ databases">
        <title>Living apart together: crosstalk between the core and supernumerary genomes in a fungal plant pathogen.</title>
        <authorList>
            <person name="Vanheule A."/>
            <person name="Audenaert K."/>
            <person name="Warris S."/>
            <person name="Van De Geest H."/>
            <person name="Schijlen E."/>
            <person name="Hofte M."/>
            <person name="De Saeger S."/>
            <person name="Haesaert G."/>
            <person name="Waalwijk C."/>
            <person name="Van Der Lee T."/>
        </authorList>
    </citation>
    <scope>NUCLEOTIDE SEQUENCE [LARGE SCALE GENOMIC DNA]</scope>
    <source>
        <strain evidence="2 3">2516</strain>
    </source>
</reference>
<dbReference type="EMBL" id="LYXU01000003">
    <property type="protein sequence ID" value="OBS20702.1"/>
    <property type="molecule type" value="Genomic_DNA"/>
</dbReference>
<comment type="caution">
    <text evidence="2">The sequence shown here is derived from an EMBL/GenBank/DDBJ whole genome shotgun (WGS) entry which is preliminary data.</text>
</comment>
<organism evidence="2 3">
    <name type="scientific">Fusarium poae</name>
    <dbReference type="NCBI Taxonomy" id="36050"/>
    <lineage>
        <taxon>Eukaryota</taxon>
        <taxon>Fungi</taxon>
        <taxon>Dikarya</taxon>
        <taxon>Ascomycota</taxon>
        <taxon>Pezizomycotina</taxon>
        <taxon>Sordariomycetes</taxon>
        <taxon>Hypocreomycetidae</taxon>
        <taxon>Hypocreales</taxon>
        <taxon>Nectriaceae</taxon>
        <taxon>Fusarium</taxon>
    </lineage>
</organism>
<dbReference type="AlphaFoldDB" id="A0A1B8AJF9"/>
<feature type="domain" description="F-box" evidence="1">
    <location>
        <begin position="3"/>
        <end position="52"/>
    </location>
</feature>
<dbReference type="Gene3D" id="1.20.1280.50">
    <property type="match status" value="1"/>
</dbReference>
<dbReference type="PANTHER" id="PTHR42057">
    <property type="entry name" value="F-BOX DOMAIN PROTEIN (AFU_ORTHOLOGUE AFUA_4G00200)"/>
    <property type="match status" value="1"/>
</dbReference>
<dbReference type="InterPro" id="IPR001810">
    <property type="entry name" value="F-box_dom"/>
</dbReference>
<gene>
    <name evidence="2" type="ORF">FPOA_07041</name>
</gene>
<dbReference type="PANTHER" id="PTHR42057:SF2">
    <property type="entry name" value="F-BOX DOMAIN PROTEIN (AFU_ORTHOLOGUE AFUA_4G00200)-RELATED"/>
    <property type="match status" value="1"/>
</dbReference>
<name>A0A1B8AJF9_FUSPO</name>
<dbReference type="Pfam" id="PF12937">
    <property type="entry name" value="F-box-like"/>
    <property type="match status" value="1"/>
</dbReference>
<evidence type="ECO:0000313" key="2">
    <source>
        <dbReference type="EMBL" id="OBS20702.1"/>
    </source>
</evidence>
<sequence>MLPYLPDEILNGIFSHLLTPSQRHYYCRNDRHDDCTQVRLVCRRWNAIATKGLLGTLVLRHSVATINDNFGSWNRLLDSLSFRSDVQRVAIETAPLVEDPFSIYNGLCEAFRWPVSWHNYNAQWPEFESAIDRIRHLPNLDAIELRFTADCLGYRGEMERNWEMAYMGVSLSTTPIEEPIMSREYTLEALKRAMQGRNGNPNLSRVREVVLENLQNRLSEYAFPPDVIQDIERLHIKITSEGEGRFARTTEIQRSYRYETRTFPYYLEYRILSFAPNLVELTLAGKNWSGIPGAFRGMDIHFPRLKTLTLGGLDILLERHFDWVLRHKSLTTLRLHQCTIATHCLVQQPEFSFWGVELDGWVRVQDDDHDTEGEHRFHIRHIPRPDHDEPGWYVGPLRWNTLFDSIGKELPLLQDFIFDGEKWETYFRHVEDPYYLLSIDFRYSAFAHCWTHLVLSFGEMPLLQCLDECHYVQAGMPGTPEELVYLTEQADSQALEKLLQTVQARRRERY</sequence>
<keyword evidence="3" id="KW-1185">Reference proteome</keyword>
<protein>
    <recommendedName>
        <fullName evidence="1">F-box domain-containing protein</fullName>
    </recommendedName>
</protein>
<evidence type="ECO:0000313" key="3">
    <source>
        <dbReference type="Proteomes" id="UP000091967"/>
    </source>
</evidence>
<proteinExistence type="predicted"/>
<dbReference type="SUPFAM" id="SSF52047">
    <property type="entry name" value="RNI-like"/>
    <property type="match status" value="1"/>
</dbReference>
<evidence type="ECO:0000259" key="1">
    <source>
        <dbReference type="Pfam" id="PF12937"/>
    </source>
</evidence>
<dbReference type="Proteomes" id="UP000091967">
    <property type="component" value="Unassembled WGS sequence"/>
</dbReference>